<keyword evidence="6" id="KW-1185">Reference proteome</keyword>
<dbReference type="GO" id="GO:0003723">
    <property type="term" value="F:RNA binding"/>
    <property type="evidence" value="ECO:0007669"/>
    <property type="project" value="InterPro"/>
</dbReference>
<evidence type="ECO:0000256" key="1">
    <source>
        <dbReference type="ARBA" id="ARBA00022603"/>
    </source>
</evidence>
<dbReference type="Pfam" id="PF00588">
    <property type="entry name" value="SpoU_methylase"/>
    <property type="match status" value="1"/>
</dbReference>
<dbReference type="CDD" id="cd18096">
    <property type="entry name" value="SpoU-like"/>
    <property type="match status" value="1"/>
</dbReference>
<dbReference type="Proteomes" id="UP000186465">
    <property type="component" value="Unassembled WGS sequence"/>
</dbReference>
<dbReference type="OrthoDB" id="9786891at2"/>
<dbReference type="PANTHER" id="PTHR43191:SF2">
    <property type="entry name" value="RRNA METHYLTRANSFERASE 3, MITOCHONDRIAL"/>
    <property type="match status" value="1"/>
</dbReference>
<reference evidence="6" key="1">
    <citation type="submission" date="2016-11" db="EMBL/GenBank/DDBJ databases">
        <title>Actinomyces gypaetusis sp. nov. isolated from Gypaetus barbatus in Qinghai Tibet Plateau China.</title>
        <authorList>
            <person name="Meng X."/>
        </authorList>
    </citation>
    <scope>NUCLEOTIDE SEQUENCE [LARGE SCALE GENOMIC DNA]</scope>
    <source>
        <strain evidence="6">DSM 15383</strain>
    </source>
</reference>
<evidence type="ECO:0000256" key="2">
    <source>
        <dbReference type="ARBA" id="ARBA00022679"/>
    </source>
</evidence>
<sequence length="212" mass="23701">MDNPTESAEEVGVGPWPGGPENWPDDPKYDRQLLAEGDRRNVLDQYRYWTLEAIVADLDEHRRGFHIAIENVDHDFNIGSIVRTANAMGASSVHIVGRRRWNRRGAMVTDRYMHVTHHESPEQFGQWCKEVGVPVIGIDNVPGSVPLEGETLPPRAMLVFGSEASGLSEQMQALCENICFITQHGSTRSMNVGHAAAIAMWAWNQAEDSRRA</sequence>
<evidence type="ECO:0000259" key="4">
    <source>
        <dbReference type="Pfam" id="PF00588"/>
    </source>
</evidence>
<dbReference type="STRING" id="156892.BM477_07240"/>
<dbReference type="GO" id="GO:0008173">
    <property type="term" value="F:RNA methyltransferase activity"/>
    <property type="evidence" value="ECO:0007669"/>
    <property type="project" value="InterPro"/>
</dbReference>
<dbReference type="RefSeq" id="WP_075362022.1">
    <property type="nucleotide sequence ID" value="NZ_MPDM01000008.1"/>
</dbReference>
<dbReference type="SUPFAM" id="SSF75217">
    <property type="entry name" value="alpha/beta knot"/>
    <property type="match status" value="1"/>
</dbReference>
<proteinExistence type="predicted"/>
<dbReference type="EMBL" id="MPDM01000008">
    <property type="protein sequence ID" value="OKL46735.1"/>
    <property type="molecule type" value="Genomic_DNA"/>
</dbReference>
<evidence type="ECO:0000313" key="6">
    <source>
        <dbReference type="Proteomes" id="UP000186465"/>
    </source>
</evidence>
<name>A0A1Q5PKJ0_9ACTO</name>
<accession>A0A1Q5PKJ0</accession>
<keyword evidence="1 5" id="KW-0489">Methyltransferase</keyword>
<evidence type="ECO:0000313" key="5">
    <source>
        <dbReference type="EMBL" id="OKL46735.1"/>
    </source>
</evidence>
<dbReference type="GO" id="GO:0032259">
    <property type="term" value="P:methylation"/>
    <property type="evidence" value="ECO:0007669"/>
    <property type="project" value="UniProtKB-KW"/>
</dbReference>
<dbReference type="PANTHER" id="PTHR43191">
    <property type="entry name" value="RRNA METHYLTRANSFERASE 3"/>
    <property type="match status" value="1"/>
</dbReference>
<feature type="domain" description="tRNA/rRNA methyltransferase SpoU type" evidence="4">
    <location>
        <begin position="65"/>
        <end position="201"/>
    </location>
</feature>
<feature type="region of interest" description="Disordered" evidence="3">
    <location>
        <begin position="1"/>
        <end position="27"/>
    </location>
</feature>
<dbReference type="InterPro" id="IPR051259">
    <property type="entry name" value="rRNA_Methyltransferase"/>
</dbReference>
<organism evidence="5 6">
    <name type="scientific">Boudabousia marimammalium</name>
    <dbReference type="NCBI Taxonomy" id="156892"/>
    <lineage>
        <taxon>Bacteria</taxon>
        <taxon>Bacillati</taxon>
        <taxon>Actinomycetota</taxon>
        <taxon>Actinomycetes</taxon>
        <taxon>Actinomycetales</taxon>
        <taxon>Actinomycetaceae</taxon>
        <taxon>Boudabousia</taxon>
    </lineage>
</organism>
<dbReference type="InterPro" id="IPR029028">
    <property type="entry name" value="Alpha/beta_knot_MTases"/>
</dbReference>
<comment type="caution">
    <text evidence="5">The sequence shown here is derived from an EMBL/GenBank/DDBJ whole genome shotgun (WGS) entry which is preliminary data.</text>
</comment>
<protein>
    <submittedName>
        <fullName evidence="5">RNA methyltransferase</fullName>
    </submittedName>
</protein>
<evidence type="ECO:0000256" key="3">
    <source>
        <dbReference type="SAM" id="MobiDB-lite"/>
    </source>
</evidence>
<feature type="compositionally biased region" description="Low complexity" evidence="3">
    <location>
        <begin position="10"/>
        <end position="22"/>
    </location>
</feature>
<dbReference type="InterPro" id="IPR001537">
    <property type="entry name" value="SpoU_MeTrfase"/>
</dbReference>
<dbReference type="AlphaFoldDB" id="A0A1Q5PKJ0"/>
<dbReference type="InterPro" id="IPR029026">
    <property type="entry name" value="tRNA_m1G_MTases_N"/>
</dbReference>
<dbReference type="GO" id="GO:0006396">
    <property type="term" value="P:RNA processing"/>
    <property type="evidence" value="ECO:0007669"/>
    <property type="project" value="InterPro"/>
</dbReference>
<dbReference type="Gene3D" id="3.40.1280.10">
    <property type="match status" value="1"/>
</dbReference>
<gene>
    <name evidence="5" type="ORF">BM477_07240</name>
</gene>
<keyword evidence="2 5" id="KW-0808">Transferase</keyword>